<reference evidence="2 3" key="2">
    <citation type="journal article" date="2013" name="Plant Cell Physiol.">
        <title>Rice Annotation Project Database (RAP-DB): an integrative and interactive database for rice genomics.</title>
        <authorList>
            <person name="Sakai H."/>
            <person name="Lee S.S."/>
            <person name="Tanaka T."/>
            <person name="Numa H."/>
            <person name="Kim J."/>
            <person name="Kawahara Y."/>
            <person name="Wakimoto H."/>
            <person name="Yang C.C."/>
            <person name="Iwamoto M."/>
            <person name="Abe T."/>
            <person name="Yamada Y."/>
            <person name="Muto A."/>
            <person name="Inokuchi H."/>
            <person name="Ikemura T."/>
            <person name="Matsumoto T."/>
            <person name="Sasaki T."/>
            <person name="Itoh T."/>
        </authorList>
    </citation>
    <scope>NUCLEOTIDE SEQUENCE [LARGE SCALE GENOMIC DNA]</scope>
    <source>
        <strain evidence="3">cv. Nipponbare</strain>
    </source>
</reference>
<evidence type="ECO:0000313" key="3">
    <source>
        <dbReference type="Proteomes" id="UP000059680"/>
    </source>
</evidence>
<protein>
    <submittedName>
        <fullName evidence="2">Os09g0386450 protein</fullName>
    </submittedName>
</protein>
<proteinExistence type="predicted"/>
<gene>
    <name evidence="2" type="ordered locus">Os09g0386450</name>
    <name evidence="2" type="ORF">OSNPB_090386450</name>
</gene>
<reference evidence="2 3" key="3">
    <citation type="journal article" date="2013" name="Rice">
        <title>Improvement of the Oryza sativa Nipponbare reference genome using next generation sequence and optical map data.</title>
        <authorList>
            <person name="Kawahara Y."/>
            <person name="de la Bastide M."/>
            <person name="Hamilton J.P."/>
            <person name="Kanamori H."/>
            <person name="McCombie W.R."/>
            <person name="Ouyang S."/>
            <person name="Schwartz D.C."/>
            <person name="Tanaka T."/>
            <person name="Wu J."/>
            <person name="Zhou S."/>
            <person name="Childs K.L."/>
            <person name="Davidson R.M."/>
            <person name="Lin H."/>
            <person name="Quesada-Ocampo L."/>
            <person name="Vaillancourt B."/>
            <person name="Sakai H."/>
            <person name="Lee S.S."/>
            <person name="Kim J."/>
            <person name="Numa H."/>
            <person name="Itoh T."/>
            <person name="Buell C.R."/>
            <person name="Matsumoto T."/>
        </authorList>
    </citation>
    <scope>NUCLEOTIDE SEQUENCE [LARGE SCALE GENOMIC DNA]</scope>
    <source>
        <strain evidence="3">cv. Nipponbare</strain>
    </source>
</reference>
<evidence type="ECO:0000256" key="1">
    <source>
        <dbReference type="SAM" id="MobiDB-lite"/>
    </source>
</evidence>
<dbReference type="InParanoid" id="A0A0P0XLZ4"/>
<dbReference type="Proteomes" id="UP000059680">
    <property type="component" value="Chromosome 9"/>
</dbReference>
<feature type="region of interest" description="Disordered" evidence="1">
    <location>
        <begin position="113"/>
        <end position="145"/>
    </location>
</feature>
<feature type="non-terminal residue" evidence="2">
    <location>
        <position position="1"/>
    </location>
</feature>
<dbReference type="EMBL" id="AP014965">
    <property type="protein sequence ID" value="BAT07886.1"/>
    <property type="molecule type" value="Genomic_DNA"/>
</dbReference>
<name>A0A0P0XLZ4_ORYSJ</name>
<sequence>NHFRVSYRECTENLHQEGPSRLQLVRVLPTRCKLPICLLSQQPDLKRHRVHRLHRPRRLPVPELLQERVGGLLEGGVGVGEAAEGVGVDGAEERGEEVGEVRVAVGGEAREVREGGERVGERGGGLRGGDGEEGGERGAVRRGDGVRHAGEVVGDAAVRLSHAQVRRHLRRG</sequence>
<feature type="non-terminal residue" evidence="2">
    <location>
        <position position="172"/>
    </location>
</feature>
<dbReference type="PaxDb" id="39947-A0A0P0XLZ4"/>
<feature type="compositionally biased region" description="Basic and acidic residues" evidence="1">
    <location>
        <begin position="134"/>
        <end position="145"/>
    </location>
</feature>
<reference evidence="3" key="1">
    <citation type="journal article" date="2005" name="Nature">
        <title>The map-based sequence of the rice genome.</title>
        <authorList>
            <consortium name="International rice genome sequencing project (IRGSP)"/>
            <person name="Matsumoto T."/>
            <person name="Wu J."/>
            <person name="Kanamori H."/>
            <person name="Katayose Y."/>
            <person name="Fujisawa M."/>
            <person name="Namiki N."/>
            <person name="Mizuno H."/>
            <person name="Yamamoto K."/>
            <person name="Antonio B.A."/>
            <person name="Baba T."/>
            <person name="Sakata K."/>
            <person name="Nagamura Y."/>
            <person name="Aoki H."/>
            <person name="Arikawa K."/>
            <person name="Arita K."/>
            <person name="Bito T."/>
            <person name="Chiden Y."/>
            <person name="Fujitsuka N."/>
            <person name="Fukunaka R."/>
            <person name="Hamada M."/>
            <person name="Harada C."/>
            <person name="Hayashi A."/>
            <person name="Hijishita S."/>
            <person name="Honda M."/>
            <person name="Hosokawa S."/>
            <person name="Ichikawa Y."/>
            <person name="Idonuma A."/>
            <person name="Iijima M."/>
            <person name="Ikeda M."/>
            <person name="Ikeno M."/>
            <person name="Ito K."/>
            <person name="Ito S."/>
            <person name="Ito T."/>
            <person name="Ito Y."/>
            <person name="Ito Y."/>
            <person name="Iwabuchi A."/>
            <person name="Kamiya K."/>
            <person name="Karasawa W."/>
            <person name="Kurita K."/>
            <person name="Katagiri S."/>
            <person name="Kikuta A."/>
            <person name="Kobayashi H."/>
            <person name="Kobayashi N."/>
            <person name="Machita K."/>
            <person name="Maehara T."/>
            <person name="Masukawa M."/>
            <person name="Mizubayashi T."/>
            <person name="Mukai Y."/>
            <person name="Nagasaki H."/>
            <person name="Nagata Y."/>
            <person name="Naito S."/>
            <person name="Nakashima M."/>
            <person name="Nakama Y."/>
            <person name="Nakamichi Y."/>
            <person name="Nakamura M."/>
            <person name="Meguro A."/>
            <person name="Negishi M."/>
            <person name="Ohta I."/>
            <person name="Ohta T."/>
            <person name="Okamoto M."/>
            <person name="Ono N."/>
            <person name="Saji S."/>
            <person name="Sakaguchi M."/>
            <person name="Sakai K."/>
            <person name="Shibata M."/>
            <person name="Shimokawa T."/>
            <person name="Song J."/>
            <person name="Takazaki Y."/>
            <person name="Terasawa K."/>
            <person name="Tsugane M."/>
            <person name="Tsuji K."/>
            <person name="Ueda S."/>
            <person name="Waki K."/>
            <person name="Yamagata H."/>
            <person name="Yamamoto M."/>
            <person name="Yamamoto S."/>
            <person name="Yamane H."/>
            <person name="Yoshiki S."/>
            <person name="Yoshihara R."/>
            <person name="Yukawa K."/>
            <person name="Zhong H."/>
            <person name="Yano M."/>
            <person name="Yuan Q."/>
            <person name="Ouyang S."/>
            <person name="Liu J."/>
            <person name="Jones K.M."/>
            <person name="Gansberger K."/>
            <person name="Moffat K."/>
            <person name="Hill J."/>
            <person name="Bera J."/>
            <person name="Fadrosh D."/>
            <person name="Jin S."/>
            <person name="Johri S."/>
            <person name="Kim M."/>
            <person name="Overton L."/>
            <person name="Reardon M."/>
            <person name="Tsitrin T."/>
            <person name="Vuong H."/>
            <person name="Weaver B."/>
            <person name="Ciecko A."/>
            <person name="Tallon L."/>
            <person name="Jackson J."/>
            <person name="Pai G."/>
            <person name="Aken S.V."/>
            <person name="Utterback T."/>
            <person name="Reidmuller S."/>
            <person name="Feldblyum T."/>
            <person name="Hsiao J."/>
            <person name="Zismann V."/>
            <person name="Iobst S."/>
            <person name="de Vazeille A.R."/>
            <person name="Buell C.R."/>
            <person name="Ying K."/>
            <person name="Li Y."/>
            <person name="Lu T."/>
            <person name="Huang Y."/>
            <person name="Zhao Q."/>
            <person name="Feng Q."/>
            <person name="Zhang L."/>
            <person name="Zhu J."/>
            <person name="Weng Q."/>
            <person name="Mu J."/>
            <person name="Lu Y."/>
            <person name="Fan D."/>
            <person name="Liu Y."/>
            <person name="Guan J."/>
            <person name="Zhang Y."/>
            <person name="Yu S."/>
            <person name="Liu X."/>
            <person name="Zhang Y."/>
            <person name="Hong G."/>
            <person name="Han B."/>
            <person name="Choisne N."/>
            <person name="Demange N."/>
            <person name="Orjeda G."/>
            <person name="Samain S."/>
            <person name="Cattolico L."/>
            <person name="Pelletier E."/>
            <person name="Couloux A."/>
            <person name="Segurens B."/>
            <person name="Wincker P."/>
            <person name="D'Hont A."/>
            <person name="Scarpelli C."/>
            <person name="Weissenbach J."/>
            <person name="Salanoubat M."/>
            <person name="Quetier F."/>
            <person name="Yu Y."/>
            <person name="Kim H.R."/>
            <person name="Rambo T."/>
            <person name="Currie J."/>
            <person name="Collura K."/>
            <person name="Luo M."/>
            <person name="Yang T."/>
            <person name="Ammiraju J.S.S."/>
            <person name="Engler F."/>
            <person name="Soderlund C."/>
            <person name="Wing R.A."/>
            <person name="Palmer L.E."/>
            <person name="de la Bastide M."/>
            <person name="Spiegel L."/>
            <person name="Nascimento L."/>
            <person name="Zutavern T."/>
            <person name="O'Shaughnessy A."/>
            <person name="Dike S."/>
            <person name="Dedhia N."/>
            <person name="Preston R."/>
            <person name="Balija V."/>
            <person name="McCombie W.R."/>
            <person name="Chow T."/>
            <person name="Chen H."/>
            <person name="Chung M."/>
            <person name="Chen C."/>
            <person name="Shaw J."/>
            <person name="Wu H."/>
            <person name="Hsiao K."/>
            <person name="Chao Y."/>
            <person name="Chu M."/>
            <person name="Cheng C."/>
            <person name="Hour A."/>
            <person name="Lee P."/>
            <person name="Lin S."/>
            <person name="Lin Y."/>
            <person name="Liou J."/>
            <person name="Liu S."/>
            <person name="Hsing Y."/>
            <person name="Raghuvanshi S."/>
            <person name="Mohanty A."/>
            <person name="Bharti A.K."/>
            <person name="Gaur A."/>
            <person name="Gupta V."/>
            <person name="Kumar D."/>
            <person name="Ravi V."/>
            <person name="Vij S."/>
            <person name="Kapur A."/>
            <person name="Khurana P."/>
            <person name="Khurana P."/>
            <person name="Khurana J.P."/>
            <person name="Tyagi A.K."/>
            <person name="Gaikwad K."/>
            <person name="Singh A."/>
            <person name="Dalal V."/>
            <person name="Srivastava S."/>
            <person name="Dixit A."/>
            <person name="Pal A.K."/>
            <person name="Ghazi I.A."/>
            <person name="Yadav M."/>
            <person name="Pandit A."/>
            <person name="Bhargava A."/>
            <person name="Sureshbabu K."/>
            <person name="Batra K."/>
            <person name="Sharma T.R."/>
            <person name="Mohapatra T."/>
            <person name="Singh N.K."/>
            <person name="Messing J."/>
            <person name="Nelson A.B."/>
            <person name="Fuks G."/>
            <person name="Kavchok S."/>
            <person name="Keizer G."/>
            <person name="Linton E."/>
            <person name="Llaca V."/>
            <person name="Song R."/>
            <person name="Tanyolac B."/>
            <person name="Young S."/>
            <person name="Ho-Il K."/>
            <person name="Hahn J.H."/>
            <person name="Sangsakoo G."/>
            <person name="Vanavichit A."/>
            <person name="de Mattos Luiz.A.T."/>
            <person name="Zimmer P.D."/>
            <person name="Malone G."/>
            <person name="Dellagostin O."/>
            <person name="de Oliveira A.C."/>
            <person name="Bevan M."/>
            <person name="Bancroft I."/>
            <person name="Minx P."/>
            <person name="Cordum H."/>
            <person name="Wilson R."/>
            <person name="Cheng Z."/>
            <person name="Jin W."/>
            <person name="Jiang J."/>
            <person name="Leong S.A."/>
            <person name="Iwama H."/>
            <person name="Gojobori T."/>
            <person name="Itoh T."/>
            <person name="Niimura Y."/>
            <person name="Fujii Y."/>
            <person name="Habara T."/>
            <person name="Sakai H."/>
            <person name="Sato Y."/>
            <person name="Wilson G."/>
            <person name="Kumar K."/>
            <person name="McCouch S."/>
            <person name="Juretic N."/>
            <person name="Hoen D."/>
            <person name="Wright S."/>
            <person name="Bruskiewich R."/>
            <person name="Bureau T."/>
            <person name="Miyao A."/>
            <person name="Hirochika H."/>
            <person name="Nishikawa T."/>
            <person name="Kadowaki K."/>
            <person name="Sugiura M."/>
            <person name="Burr B."/>
            <person name="Sasaki T."/>
        </authorList>
    </citation>
    <scope>NUCLEOTIDE SEQUENCE [LARGE SCALE GENOMIC DNA]</scope>
    <source>
        <strain evidence="3">cv. Nipponbare</strain>
    </source>
</reference>
<dbReference type="Gramene" id="Os09t0386450-00">
    <property type="protein sequence ID" value="Os09t0386450-00"/>
    <property type="gene ID" value="Os09g0386450"/>
</dbReference>
<dbReference type="AlphaFoldDB" id="A0A0P0XLZ4"/>
<organism evidence="2 3">
    <name type="scientific">Oryza sativa subsp. japonica</name>
    <name type="common">Rice</name>
    <dbReference type="NCBI Taxonomy" id="39947"/>
    <lineage>
        <taxon>Eukaryota</taxon>
        <taxon>Viridiplantae</taxon>
        <taxon>Streptophyta</taxon>
        <taxon>Embryophyta</taxon>
        <taxon>Tracheophyta</taxon>
        <taxon>Spermatophyta</taxon>
        <taxon>Magnoliopsida</taxon>
        <taxon>Liliopsida</taxon>
        <taxon>Poales</taxon>
        <taxon>Poaceae</taxon>
        <taxon>BOP clade</taxon>
        <taxon>Oryzoideae</taxon>
        <taxon>Oryzeae</taxon>
        <taxon>Oryzinae</taxon>
        <taxon>Oryza</taxon>
        <taxon>Oryza sativa</taxon>
    </lineage>
</organism>
<accession>A0A0P0XLZ4</accession>
<evidence type="ECO:0000313" key="2">
    <source>
        <dbReference type="EMBL" id="BAT07886.1"/>
    </source>
</evidence>
<keyword evidence="3" id="KW-1185">Reference proteome</keyword>